<feature type="transmembrane region" description="Helical" evidence="1">
    <location>
        <begin position="12"/>
        <end position="31"/>
    </location>
</feature>
<dbReference type="PATRIC" id="fig|65700.7.peg.2878"/>
<name>A0A0M2KF72_9GAMM</name>
<reference evidence="3 4" key="1">
    <citation type="submission" date="2015-01" db="EMBL/GenBank/DDBJ databases">
        <title>Erwinia tracheiphila.</title>
        <authorList>
            <person name="Shapiro L.R."/>
        </authorList>
    </citation>
    <scope>NUCLEOTIDE SEQUENCE [LARGE SCALE GENOMIC DNA]</scope>
    <source>
        <strain evidence="3 4">BuffGH</strain>
    </source>
</reference>
<dbReference type="EMBL" id="JXNU01000003">
    <property type="protein sequence ID" value="KKF35893.1"/>
    <property type="molecule type" value="Genomic_DNA"/>
</dbReference>
<dbReference type="EMBL" id="CP013970">
    <property type="protein sequence ID" value="AXF77050.1"/>
    <property type="molecule type" value="Genomic_DNA"/>
</dbReference>
<evidence type="ECO:0000313" key="4">
    <source>
        <dbReference type="Proteomes" id="UP000033924"/>
    </source>
</evidence>
<dbReference type="AlphaFoldDB" id="A0A0M2KF72"/>
<keyword evidence="1" id="KW-0812">Transmembrane</keyword>
<evidence type="ECO:0000313" key="3">
    <source>
        <dbReference type="EMBL" id="KKF35893.1"/>
    </source>
</evidence>
<protein>
    <submittedName>
        <fullName evidence="3">Uncharacterized protein</fullName>
    </submittedName>
</protein>
<dbReference type="Proteomes" id="UP000033924">
    <property type="component" value="Unassembled WGS sequence"/>
</dbReference>
<dbReference type="Proteomes" id="UP000264980">
    <property type="component" value="Chromosome"/>
</dbReference>
<sequence>MNDLSTIYAYRGFLFPIFTLLMGAALTFSAMGDSGYLPEIAHILHGITFIGEPVSAIESIGKTLLFVRKGNGMQW</sequence>
<keyword evidence="1" id="KW-1133">Transmembrane helix</keyword>
<organism evidence="3 4">
    <name type="scientific">Erwinia tracheiphila</name>
    <dbReference type="NCBI Taxonomy" id="65700"/>
    <lineage>
        <taxon>Bacteria</taxon>
        <taxon>Pseudomonadati</taxon>
        <taxon>Pseudomonadota</taxon>
        <taxon>Gammaproteobacteria</taxon>
        <taxon>Enterobacterales</taxon>
        <taxon>Erwiniaceae</taxon>
        <taxon>Erwinia</taxon>
    </lineage>
</organism>
<keyword evidence="4" id="KW-1185">Reference proteome</keyword>
<evidence type="ECO:0000313" key="2">
    <source>
        <dbReference type="EMBL" id="AXF77050.1"/>
    </source>
</evidence>
<gene>
    <name evidence="2" type="ORF">AV903_15120</name>
    <name evidence="3" type="ORF">SY86_11405</name>
</gene>
<reference evidence="2 5" key="2">
    <citation type="submission" date="2016-01" db="EMBL/GenBank/DDBJ databases">
        <authorList>
            <person name="Oliw E.H."/>
        </authorList>
    </citation>
    <scope>NUCLEOTIDE SEQUENCE [LARGE SCALE GENOMIC DNA]</scope>
    <source>
        <strain evidence="2 5">MDcuke</strain>
    </source>
</reference>
<accession>A0A0M2KF72</accession>
<proteinExistence type="predicted"/>
<evidence type="ECO:0000256" key="1">
    <source>
        <dbReference type="SAM" id="Phobius"/>
    </source>
</evidence>
<keyword evidence="1" id="KW-0472">Membrane</keyword>
<evidence type="ECO:0000313" key="5">
    <source>
        <dbReference type="Proteomes" id="UP000264980"/>
    </source>
</evidence>